<dbReference type="SMART" id="SM00360">
    <property type="entry name" value="RRM"/>
    <property type="match status" value="2"/>
</dbReference>
<organism evidence="3 4">
    <name type="scientific">Rhodotorula graminis (strain WP1)</name>
    <dbReference type="NCBI Taxonomy" id="578459"/>
    <lineage>
        <taxon>Eukaryota</taxon>
        <taxon>Fungi</taxon>
        <taxon>Dikarya</taxon>
        <taxon>Basidiomycota</taxon>
        <taxon>Pucciniomycotina</taxon>
        <taxon>Microbotryomycetes</taxon>
        <taxon>Sporidiobolales</taxon>
        <taxon>Sporidiobolaceae</taxon>
        <taxon>Rhodotorula</taxon>
    </lineage>
</organism>
<feature type="region of interest" description="Disordered" evidence="1">
    <location>
        <begin position="585"/>
        <end position="669"/>
    </location>
</feature>
<feature type="compositionally biased region" description="Basic and acidic residues" evidence="1">
    <location>
        <begin position="201"/>
        <end position="222"/>
    </location>
</feature>
<feature type="region of interest" description="Disordered" evidence="1">
    <location>
        <begin position="546"/>
        <end position="571"/>
    </location>
</feature>
<reference evidence="3 4" key="1">
    <citation type="journal article" date="2015" name="Front. Microbiol.">
        <title>Genome sequence of the plant growth promoting endophytic yeast Rhodotorula graminis WP1.</title>
        <authorList>
            <person name="Firrincieli A."/>
            <person name="Otillar R."/>
            <person name="Salamov A."/>
            <person name="Schmutz J."/>
            <person name="Khan Z."/>
            <person name="Redman R.S."/>
            <person name="Fleck N.D."/>
            <person name="Lindquist E."/>
            <person name="Grigoriev I.V."/>
            <person name="Doty S.L."/>
        </authorList>
    </citation>
    <scope>NUCLEOTIDE SEQUENCE [LARGE SCALE GENOMIC DNA]</scope>
    <source>
        <strain evidence="3 4">WP1</strain>
    </source>
</reference>
<sequence length="804" mass="88086">MAAAPVLADPSAMTPGERTNELVALVQRDDLLGVLLVLLYCGEAEVNSTATLYRTSPVEAALLYPTRRTPVRRLIAECLLHRGARTDHLAQNMPSRALPAIESILSSWDDGGRERATISYDLSFTMDLYAAEEYLQEHGYGPDGPPDPPSADSSSAPAVLAPVSHAAPTPPTPPHDDPHRPVDSPSSTLYELVPQDAATPYRRDGPSDHAPSPRDDSRRSEHAQWPSRGGSDRHEPRRRSRSPYRRRDSYARDDCEQRSRSPRRERPSSPRRVAAYPRNSSPPRHDVGDGRRRGSKSLRGYSPTRSPTRERERAPARSFENADRTSRRRSRSRSRSPHEPVPRGFTPEPRELENWLFVGGLPQTVAERFIYDHLSGVGIRVDDVFLSQSHHQPTRFAYVAVGRAQDISPACASLRNLTLDGRRIFAKPFTDASTGSSVPEVSNSEYKRQYVGSERQAQRSPDQRKLGLFLLHLSRNARPADVVDFLGRSLRADEIGPVEVKQVGMNVIAFVSMRDEALCRRVIRQLDGECFCGQAVRVAWRELDTHESRSRRVQGPASQHSHELDGAAVNREPLKINRYDQLAKAGAEKQNDPQARSAPLAAADVAAPAIQSHSPSRSGLVAASAPAPEHSAAGSASPSSTLVGSRAAPPGAPQATPAPPSSVDRDPDVDRLRSIGLSDEQVAAVQQLWRPVERDEVGGPTLERRMDVQVDFGCVFKEDARLALAQNAREPAFPDDSASQARYSAFLEAQAGESRDYYTVFFAKLAEFSSSSVALAAKARSVAEAARRDMGASMDVGDGSGVKE</sequence>
<dbReference type="OMA" id="STSAHYE"/>
<feature type="compositionally biased region" description="Basic and acidic residues" evidence="1">
    <location>
        <begin position="283"/>
        <end position="292"/>
    </location>
</feature>
<feature type="region of interest" description="Disordered" evidence="1">
    <location>
        <begin position="137"/>
        <end position="348"/>
    </location>
</feature>
<dbReference type="GeneID" id="28977080"/>
<feature type="domain" description="RRM" evidence="2">
    <location>
        <begin position="467"/>
        <end position="539"/>
    </location>
</feature>
<keyword evidence="4" id="KW-1185">Reference proteome</keyword>
<dbReference type="InterPro" id="IPR035979">
    <property type="entry name" value="RBD_domain_sf"/>
</dbReference>
<name>A0A194S6A8_RHOGW</name>
<evidence type="ECO:0000256" key="1">
    <source>
        <dbReference type="SAM" id="MobiDB-lite"/>
    </source>
</evidence>
<dbReference type="EMBL" id="KQ474077">
    <property type="protein sequence ID" value="KPV76030.1"/>
    <property type="molecule type" value="Genomic_DNA"/>
</dbReference>
<dbReference type="SUPFAM" id="SSF54928">
    <property type="entry name" value="RNA-binding domain, RBD"/>
    <property type="match status" value="1"/>
</dbReference>
<evidence type="ECO:0000313" key="3">
    <source>
        <dbReference type="EMBL" id="KPV76030.1"/>
    </source>
</evidence>
<dbReference type="Proteomes" id="UP000053890">
    <property type="component" value="Unassembled WGS sequence"/>
</dbReference>
<dbReference type="InterPro" id="IPR012677">
    <property type="entry name" value="Nucleotide-bd_a/b_plait_sf"/>
</dbReference>
<gene>
    <name evidence="3" type="ORF">RHOBADRAFT_53030</name>
</gene>
<protein>
    <recommendedName>
        <fullName evidence="2">RRM domain-containing protein</fullName>
    </recommendedName>
</protein>
<dbReference type="CDD" id="cd00590">
    <property type="entry name" value="RRM_SF"/>
    <property type="match status" value="1"/>
</dbReference>
<dbReference type="AlphaFoldDB" id="A0A194S6A8"/>
<proteinExistence type="predicted"/>
<dbReference type="GO" id="GO:0003723">
    <property type="term" value="F:RNA binding"/>
    <property type="evidence" value="ECO:0007669"/>
    <property type="project" value="InterPro"/>
</dbReference>
<evidence type="ECO:0000313" key="4">
    <source>
        <dbReference type="Proteomes" id="UP000053890"/>
    </source>
</evidence>
<feature type="compositionally biased region" description="Basic and acidic residues" evidence="1">
    <location>
        <begin position="307"/>
        <end position="325"/>
    </location>
</feature>
<evidence type="ECO:0000259" key="2">
    <source>
        <dbReference type="SMART" id="SM00360"/>
    </source>
</evidence>
<dbReference type="OrthoDB" id="439808at2759"/>
<accession>A0A194S6A8</accession>
<dbReference type="InterPro" id="IPR000504">
    <property type="entry name" value="RRM_dom"/>
</dbReference>
<dbReference type="RefSeq" id="XP_018272079.1">
    <property type="nucleotide sequence ID" value="XM_018416632.1"/>
</dbReference>
<feature type="compositionally biased region" description="Basic residues" evidence="1">
    <location>
        <begin position="326"/>
        <end position="335"/>
    </location>
</feature>
<feature type="compositionally biased region" description="Basic and acidic residues" evidence="1">
    <location>
        <begin position="245"/>
        <end position="268"/>
    </location>
</feature>
<feature type="compositionally biased region" description="Low complexity" evidence="1">
    <location>
        <begin position="150"/>
        <end position="167"/>
    </location>
</feature>
<dbReference type="Gene3D" id="3.30.70.330">
    <property type="match status" value="1"/>
</dbReference>
<feature type="compositionally biased region" description="Low complexity" evidence="1">
    <location>
        <begin position="622"/>
        <end position="640"/>
    </location>
</feature>
<feature type="domain" description="RRM" evidence="2">
    <location>
        <begin position="355"/>
        <end position="427"/>
    </location>
</feature>
<feature type="compositionally biased region" description="Low complexity" evidence="1">
    <location>
        <begin position="595"/>
        <end position="609"/>
    </location>
</feature>
<feature type="compositionally biased region" description="Pro residues" evidence="1">
    <location>
        <begin position="650"/>
        <end position="660"/>
    </location>
</feature>